<dbReference type="InterPro" id="IPR001314">
    <property type="entry name" value="Peptidase_S1A"/>
</dbReference>
<dbReference type="PANTHER" id="PTHR24276">
    <property type="entry name" value="POLYSERASE-RELATED"/>
    <property type="match status" value="1"/>
</dbReference>
<dbReference type="SUPFAM" id="SSF50494">
    <property type="entry name" value="Trypsin-like serine proteases"/>
    <property type="match status" value="1"/>
</dbReference>
<dbReference type="InterPro" id="IPR050430">
    <property type="entry name" value="Peptidase_S1"/>
</dbReference>
<sequence length="245" mass="25167">MAATPVTSEPAAPLIVGGTPTTTDEHPYVMQLAGASGVRVQRCGATLVAPTKAVTAAHCVHNLDRTRYLVVGGRTARLGPEGVDREISDIWINPAWDRDTKAGDVAVLTLAEPMPFATLPIAGPTDAHLYEPGTPSHVLGWGRTAEVGNASTVLRIAEVPLVADAACEAAYASHTFQVDSASMVCAGLPEGGVDACQLDSGGPLVVDGVLVGVVSWGNGCARPDFPGVYVRVSAFSEALSAEIGT</sequence>
<dbReference type="RefSeq" id="WP_167968644.1">
    <property type="nucleotide sequence ID" value="NZ_BHZG01000043.1"/>
</dbReference>
<dbReference type="InterPro" id="IPR043504">
    <property type="entry name" value="Peptidase_S1_PA_chymotrypsin"/>
</dbReference>
<dbReference type="PROSITE" id="PS00134">
    <property type="entry name" value="TRYPSIN_HIS"/>
    <property type="match status" value="1"/>
</dbReference>
<evidence type="ECO:0000313" key="6">
    <source>
        <dbReference type="Proteomes" id="UP000578686"/>
    </source>
</evidence>
<proteinExistence type="inferred from homology"/>
<name>A0A7X6CZH4_9ACTN</name>
<dbReference type="PANTHER" id="PTHR24276:SF98">
    <property type="entry name" value="FI18310P1-RELATED"/>
    <property type="match status" value="1"/>
</dbReference>
<evidence type="ECO:0000256" key="2">
    <source>
        <dbReference type="ARBA" id="ARBA00023157"/>
    </source>
</evidence>
<feature type="domain" description="Peptidase S1" evidence="4">
    <location>
        <begin position="15"/>
        <end position="244"/>
    </location>
</feature>
<accession>A0A7X6CZH4</accession>
<dbReference type="FunFam" id="2.40.10.10:FF:000002">
    <property type="entry name" value="Transmembrane protease serine"/>
    <property type="match status" value="1"/>
</dbReference>
<organism evidence="5 6">
    <name type="scientific">Streptomyces lonarensis</name>
    <dbReference type="NCBI Taxonomy" id="700599"/>
    <lineage>
        <taxon>Bacteria</taxon>
        <taxon>Bacillati</taxon>
        <taxon>Actinomycetota</taxon>
        <taxon>Actinomycetes</taxon>
        <taxon>Kitasatosporales</taxon>
        <taxon>Streptomycetaceae</taxon>
        <taxon>Streptomyces</taxon>
    </lineage>
</organism>
<dbReference type="CDD" id="cd00190">
    <property type="entry name" value="Tryp_SPc"/>
    <property type="match status" value="1"/>
</dbReference>
<dbReference type="InterPro" id="IPR009003">
    <property type="entry name" value="Peptidase_S1_PA"/>
</dbReference>
<reference evidence="5 6" key="1">
    <citation type="submission" date="2020-03" db="EMBL/GenBank/DDBJ databases">
        <title>Draft genome of Streptomyces sp. ventii, isolated from the Axial Seamount in the Pacific Ocean, and resequencing of the two type strains Streptomyces lonarensis strain NCL 716 and Streptomyces bohaiensis strain 11A07.</title>
        <authorList>
            <person name="Loughran R.M."/>
            <person name="Pfannmuller K.M."/>
            <person name="Wasson B.J."/>
            <person name="Deadmond M.C."/>
            <person name="Paddock B.E."/>
            <person name="Koyack M.J."/>
            <person name="Gallegos D.A."/>
            <person name="Mitchell E.A."/>
            <person name="Ushijima B."/>
            <person name="Saw J.H."/>
            <person name="Mcphail K.L."/>
            <person name="Videau P."/>
        </authorList>
    </citation>
    <scope>NUCLEOTIDE SEQUENCE [LARGE SCALE GENOMIC DNA]</scope>
    <source>
        <strain evidence="5 6">NCL716</strain>
    </source>
</reference>
<keyword evidence="5" id="KW-0645">Protease</keyword>
<dbReference type="GO" id="GO:0004252">
    <property type="term" value="F:serine-type endopeptidase activity"/>
    <property type="evidence" value="ECO:0007669"/>
    <property type="project" value="InterPro"/>
</dbReference>
<comment type="similarity">
    <text evidence="1">Belongs to the peptidase S1 family.</text>
</comment>
<dbReference type="Gene3D" id="2.40.10.10">
    <property type="entry name" value="Trypsin-like serine proteases"/>
    <property type="match status" value="1"/>
</dbReference>
<evidence type="ECO:0000259" key="4">
    <source>
        <dbReference type="PROSITE" id="PS50240"/>
    </source>
</evidence>
<comment type="caution">
    <text evidence="5">The sequence shown here is derived from an EMBL/GenBank/DDBJ whole genome shotgun (WGS) entry which is preliminary data.</text>
</comment>
<feature type="region of interest" description="Disordered" evidence="3">
    <location>
        <begin position="1"/>
        <end position="20"/>
    </location>
</feature>
<keyword evidence="6" id="KW-1185">Reference proteome</keyword>
<evidence type="ECO:0000256" key="3">
    <source>
        <dbReference type="SAM" id="MobiDB-lite"/>
    </source>
</evidence>
<dbReference type="Pfam" id="PF00089">
    <property type="entry name" value="Trypsin"/>
    <property type="match status" value="1"/>
</dbReference>
<dbReference type="Proteomes" id="UP000578686">
    <property type="component" value="Unassembled WGS sequence"/>
</dbReference>
<evidence type="ECO:0000256" key="1">
    <source>
        <dbReference type="ARBA" id="ARBA00007664"/>
    </source>
</evidence>
<dbReference type="PROSITE" id="PS50240">
    <property type="entry name" value="TRYPSIN_DOM"/>
    <property type="match status" value="1"/>
</dbReference>
<protein>
    <submittedName>
        <fullName evidence="5">Serine protease</fullName>
    </submittedName>
</protein>
<dbReference type="AlphaFoldDB" id="A0A7X6CZH4"/>
<dbReference type="InterPro" id="IPR018114">
    <property type="entry name" value="TRYPSIN_HIS"/>
</dbReference>
<keyword evidence="5" id="KW-0378">Hydrolase</keyword>
<dbReference type="PRINTS" id="PR00722">
    <property type="entry name" value="CHYMOTRYPSIN"/>
</dbReference>
<gene>
    <name evidence="5" type="ORF">HCN56_07160</name>
</gene>
<dbReference type="InterPro" id="IPR001254">
    <property type="entry name" value="Trypsin_dom"/>
</dbReference>
<dbReference type="EMBL" id="JAAVJD010000034">
    <property type="protein sequence ID" value="NJQ05360.1"/>
    <property type="molecule type" value="Genomic_DNA"/>
</dbReference>
<dbReference type="GO" id="GO:0006508">
    <property type="term" value="P:proteolysis"/>
    <property type="evidence" value="ECO:0007669"/>
    <property type="project" value="UniProtKB-KW"/>
</dbReference>
<evidence type="ECO:0000313" key="5">
    <source>
        <dbReference type="EMBL" id="NJQ05360.1"/>
    </source>
</evidence>
<dbReference type="SMART" id="SM00020">
    <property type="entry name" value="Tryp_SPc"/>
    <property type="match status" value="1"/>
</dbReference>
<keyword evidence="2" id="KW-1015">Disulfide bond</keyword>